<comment type="caution">
    <text evidence="9">The sequence shown here is derived from an EMBL/GenBank/DDBJ whole genome shotgun (WGS) entry which is preliminary data.</text>
</comment>
<dbReference type="GO" id="GO:0005524">
    <property type="term" value="F:ATP binding"/>
    <property type="evidence" value="ECO:0007669"/>
    <property type="project" value="UniProtKB-UniRule"/>
</dbReference>
<evidence type="ECO:0000256" key="2">
    <source>
        <dbReference type="ARBA" id="ARBA00022679"/>
    </source>
</evidence>
<keyword evidence="3 6" id="KW-0547">Nucleotide-binding</keyword>
<evidence type="ECO:0000256" key="5">
    <source>
        <dbReference type="ARBA" id="ARBA00022840"/>
    </source>
</evidence>
<dbReference type="PROSITE" id="PS00108">
    <property type="entry name" value="PROTEIN_KINASE_ST"/>
    <property type="match status" value="1"/>
</dbReference>
<dbReference type="AlphaFoldDB" id="A0A8H7CEN5"/>
<reference evidence="9" key="1">
    <citation type="submission" date="2020-05" db="EMBL/GenBank/DDBJ databases">
        <title>Mycena genomes resolve the evolution of fungal bioluminescence.</title>
        <authorList>
            <person name="Tsai I.J."/>
        </authorList>
    </citation>
    <scope>NUCLEOTIDE SEQUENCE</scope>
    <source>
        <strain evidence="9">CCC161011</strain>
    </source>
</reference>
<accession>A0A8H7CEN5</accession>
<proteinExistence type="predicted"/>
<dbReference type="Pfam" id="PF07714">
    <property type="entry name" value="PK_Tyr_Ser-Thr"/>
    <property type="match status" value="1"/>
</dbReference>
<dbReference type="Gene3D" id="1.10.510.10">
    <property type="entry name" value="Transferase(Phosphotransferase) domain 1"/>
    <property type="match status" value="1"/>
</dbReference>
<dbReference type="PROSITE" id="PS00107">
    <property type="entry name" value="PROTEIN_KINASE_ATP"/>
    <property type="match status" value="1"/>
</dbReference>
<keyword evidence="5 6" id="KW-0067">ATP-binding</keyword>
<dbReference type="InterPro" id="IPR001245">
    <property type="entry name" value="Ser-Thr/Tyr_kinase_cat_dom"/>
</dbReference>
<dbReference type="InterPro" id="IPR011009">
    <property type="entry name" value="Kinase-like_dom_sf"/>
</dbReference>
<feature type="domain" description="Protein kinase" evidence="8">
    <location>
        <begin position="200"/>
        <end position="457"/>
    </location>
</feature>
<keyword evidence="2" id="KW-0808">Transferase</keyword>
<organism evidence="9 10">
    <name type="scientific">Mycena venus</name>
    <dbReference type="NCBI Taxonomy" id="2733690"/>
    <lineage>
        <taxon>Eukaryota</taxon>
        <taxon>Fungi</taxon>
        <taxon>Dikarya</taxon>
        <taxon>Basidiomycota</taxon>
        <taxon>Agaricomycotina</taxon>
        <taxon>Agaricomycetes</taxon>
        <taxon>Agaricomycetidae</taxon>
        <taxon>Agaricales</taxon>
        <taxon>Marasmiineae</taxon>
        <taxon>Mycenaceae</taxon>
        <taxon>Mycena</taxon>
    </lineage>
</organism>
<gene>
    <name evidence="9" type="ORF">MVEN_02386600</name>
</gene>
<dbReference type="InterPro" id="IPR000719">
    <property type="entry name" value="Prot_kinase_dom"/>
</dbReference>
<name>A0A8H7CEN5_9AGAR</name>
<keyword evidence="1" id="KW-0723">Serine/threonine-protein kinase</keyword>
<dbReference type="PROSITE" id="PS50011">
    <property type="entry name" value="PROTEIN_KINASE_DOM"/>
    <property type="match status" value="1"/>
</dbReference>
<feature type="binding site" evidence="6">
    <location>
        <position position="227"/>
    </location>
    <ligand>
        <name>ATP</name>
        <dbReference type="ChEBI" id="CHEBI:30616"/>
    </ligand>
</feature>
<dbReference type="SUPFAM" id="SSF56112">
    <property type="entry name" value="Protein kinase-like (PK-like)"/>
    <property type="match status" value="1"/>
</dbReference>
<dbReference type="InterPro" id="IPR008271">
    <property type="entry name" value="Ser/Thr_kinase_AS"/>
</dbReference>
<dbReference type="InterPro" id="IPR059179">
    <property type="entry name" value="MLKL-like_MCAfunc"/>
</dbReference>
<evidence type="ECO:0000256" key="7">
    <source>
        <dbReference type="SAM" id="MobiDB-lite"/>
    </source>
</evidence>
<dbReference type="Gene3D" id="3.30.200.20">
    <property type="entry name" value="Phosphorylase Kinase, domain 1"/>
    <property type="match status" value="1"/>
</dbReference>
<dbReference type="FunFam" id="3.30.200.20:FF:000180">
    <property type="entry name" value="serine/threonine-protein kinase STY46-like"/>
    <property type="match status" value="1"/>
</dbReference>
<evidence type="ECO:0000256" key="3">
    <source>
        <dbReference type="ARBA" id="ARBA00022741"/>
    </source>
</evidence>
<evidence type="ECO:0000256" key="4">
    <source>
        <dbReference type="ARBA" id="ARBA00022777"/>
    </source>
</evidence>
<dbReference type="CDD" id="cd21037">
    <property type="entry name" value="MLKL_NTD"/>
    <property type="match status" value="1"/>
</dbReference>
<feature type="compositionally biased region" description="Basic and acidic residues" evidence="7">
    <location>
        <begin position="494"/>
        <end position="508"/>
    </location>
</feature>
<dbReference type="SMART" id="SM00220">
    <property type="entry name" value="S_TKc"/>
    <property type="match status" value="1"/>
</dbReference>
<keyword evidence="4 9" id="KW-0418">Kinase</keyword>
<dbReference type="OrthoDB" id="10261027at2759"/>
<dbReference type="CDD" id="cd13999">
    <property type="entry name" value="STKc_MAP3K-like"/>
    <property type="match status" value="1"/>
</dbReference>
<dbReference type="InterPro" id="IPR017441">
    <property type="entry name" value="Protein_kinase_ATP_BS"/>
</dbReference>
<dbReference type="GO" id="GO:0004674">
    <property type="term" value="F:protein serine/threonine kinase activity"/>
    <property type="evidence" value="ECO:0007669"/>
    <property type="project" value="UniProtKB-KW"/>
</dbReference>
<evidence type="ECO:0000313" key="10">
    <source>
        <dbReference type="Proteomes" id="UP000620124"/>
    </source>
</evidence>
<evidence type="ECO:0000259" key="8">
    <source>
        <dbReference type="PROSITE" id="PS50011"/>
    </source>
</evidence>
<dbReference type="EMBL" id="JACAZI010000030">
    <property type="protein sequence ID" value="KAF7333207.1"/>
    <property type="molecule type" value="Genomic_DNA"/>
</dbReference>
<evidence type="ECO:0000313" key="9">
    <source>
        <dbReference type="EMBL" id="KAF7333207.1"/>
    </source>
</evidence>
<protein>
    <submittedName>
        <fullName evidence="9">Kinase-like protein</fullName>
    </submittedName>
</protein>
<dbReference type="InterPro" id="IPR051681">
    <property type="entry name" value="Ser/Thr_Kinases-Pseudokinases"/>
</dbReference>
<evidence type="ECO:0000256" key="1">
    <source>
        <dbReference type="ARBA" id="ARBA00022527"/>
    </source>
</evidence>
<sequence length="569" mass="64237">MLGDIVSALGTAYTILEFIVSTVQALEARKEQLGFLAKSAKQLLATLNTEFRESRLVPEKCVQALEDLETLLRDIHRCAHFKIEDFHMRIGMCMNAFQISSLLNIQTMLAESRRAQARDTEALHTYLGELEKNHTKLLRTLEINQNNTIAMMVSIQKQLSSSRHVDRAEQKFYTHTLEYLTSRSGKPVKVEDWMIASFEVEYGEEIGAGGFGTVYQGTWNRTEVAIKVLQNDAGVKPSTASLRNEINIWSTLRHPNIVQFLGANTLDDKPFIVMPYVQYNAKEFLRERSTFEPLYILRDISLGLEYLHSRKICHGDLKAINVLVETSGRALLCDFGLARLKADASTRTISTVLEAPQIQGSRNWMAPELLNGSRYRFPSDVYAFSMTLYEMYTDEIPLFSVPYADLVDLVVRRGGRPERPEADEGRPIPDELWELTEQCWVADPHKRPTATQIHDRIKNMLSHLPQQSVNEPTIGTLRPPAESGGAATPHSQLRKTEEKTYSPSHSERLSTSLSKAAVQLEGAVARDDHLDSLAVRQDWDLGADGFRRLTELQSNILLKREGSLGADHP</sequence>
<evidence type="ECO:0000256" key="6">
    <source>
        <dbReference type="PROSITE-ProRule" id="PRU10141"/>
    </source>
</evidence>
<keyword evidence="10" id="KW-1185">Reference proteome</keyword>
<dbReference type="PANTHER" id="PTHR44329">
    <property type="entry name" value="SERINE/THREONINE-PROTEIN KINASE TNNI3K-RELATED"/>
    <property type="match status" value="1"/>
</dbReference>
<feature type="region of interest" description="Disordered" evidence="7">
    <location>
        <begin position="465"/>
        <end position="510"/>
    </location>
</feature>
<dbReference type="Proteomes" id="UP000620124">
    <property type="component" value="Unassembled WGS sequence"/>
</dbReference>